<name>A0ABZ0ZLV1_9ACTN</name>
<evidence type="ECO:0000313" key="2">
    <source>
        <dbReference type="EMBL" id="WQQ25173.1"/>
    </source>
</evidence>
<dbReference type="EMBL" id="CP141059">
    <property type="protein sequence ID" value="WQQ25173.1"/>
    <property type="molecule type" value="Genomic_DNA"/>
</dbReference>
<dbReference type="InterPro" id="IPR003870">
    <property type="entry name" value="DUF222"/>
</dbReference>
<accession>A0ABZ0ZLV1</accession>
<keyword evidence="3" id="KW-1185">Reference proteome</keyword>
<feature type="domain" description="HNH nuclease" evidence="1">
    <location>
        <begin position="342"/>
        <end position="394"/>
    </location>
</feature>
<organism evidence="2 3">
    <name type="scientific">Nocardioides bizhenqiangii</name>
    <dbReference type="NCBI Taxonomy" id="3095076"/>
    <lineage>
        <taxon>Bacteria</taxon>
        <taxon>Bacillati</taxon>
        <taxon>Actinomycetota</taxon>
        <taxon>Actinomycetes</taxon>
        <taxon>Propionibacteriales</taxon>
        <taxon>Nocardioidaceae</taxon>
        <taxon>Nocardioides</taxon>
    </lineage>
</organism>
<evidence type="ECO:0000259" key="1">
    <source>
        <dbReference type="SMART" id="SM00507"/>
    </source>
</evidence>
<reference evidence="3" key="1">
    <citation type="submission" date="2023-12" db="EMBL/GenBank/DDBJ databases">
        <title>Novel species in genus Nocardioides.</title>
        <authorList>
            <person name="Zhou H."/>
        </authorList>
    </citation>
    <scope>NUCLEOTIDE SEQUENCE [LARGE SCALE GENOMIC DNA]</scope>
    <source>
        <strain evidence="3">HM61</strain>
    </source>
</reference>
<gene>
    <name evidence="2" type="ORF">SHK19_14505</name>
</gene>
<evidence type="ECO:0000313" key="3">
    <source>
        <dbReference type="Proteomes" id="UP001327225"/>
    </source>
</evidence>
<sequence>MVAQLMPQPHPILACAEQLTAAINEVRDVQPVYMSPAEKKTAVVELNKAAAMLAELQLRIVATAEDEANTAGARDVGAWTAHLTRADVAAARADARLADALDRRWTQTAVGMAEGRVSLAQAQVVVHALEALPSDLDPDLLKDAEARLIKWCAEFHPAALRRLGRRILEVVAPDIAEAELAKRLEDEEHRAREKCRLTLRTTGEGSTRLSGLLPDAEAARLRTYLEAFTSPRKHHDAPGALGGEEDRIPYPRRLGQAFCALLEHLDPAKLPQHGGDATTVMVTIGLDSLRSELGAGSIVGGESLSATAIRRLACNAAIIPVVLGGKGEILDLGRSRRLFSPAQRRAIRLRDQRCRAEGCAIPAAWCEAHHLEPWAAGGKTDLDDGVLHCSFHHHRAHDPRYTTERLPNGDIRFRRRT</sequence>
<proteinExistence type="predicted"/>
<protein>
    <submittedName>
        <fullName evidence="2">DUF222 domain-containing protein</fullName>
    </submittedName>
</protein>
<dbReference type="RefSeq" id="WP_322455691.1">
    <property type="nucleotide sequence ID" value="NZ_CP141059.1"/>
</dbReference>
<dbReference type="Gene3D" id="1.10.30.50">
    <property type="match status" value="1"/>
</dbReference>
<dbReference type="CDD" id="cd00085">
    <property type="entry name" value="HNHc"/>
    <property type="match status" value="1"/>
</dbReference>
<dbReference type="Pfam" id="PF02720">
    <property type="entry name" value="DUF222"/>
    <property type="match status" value="1"/>
</dbReference>
<dbReference type="Proteomes" id="UP001327225">
    <property type="component" value="Chromosome"/>
</dbReference>
<dbReference type="InterPro" id="IPR003615">
    <property type="entry name" value="HNH_nuc"/>
</dbReference>
<dbReference type="SMART" id="SM00507">
    <property type="entry name" value="HNHc"/>
    <property type="match status" value="1"/>
</dbReference>